<gene>
    <name evidence="2" type="ORF">BOLC5T30179H</name>
</gene>
<feature type="compositionally biased region" description="Pro residues" evidence="1">
    <location>
        <begin position="35"/>
        <end position="47"/>
    </location>
</feature>
<dbReference type="EMBL" id="LR031877">
    <property type="protein sequence ID" value="VDD42632.1"/>
    <property type="molecule type" value="Genomic_DNA"/>
</dbReference>
<sequence>MRSEQIWNKETRERRDLVTTTTPHSHQHHHTRTTTPPPLGRPPPPPAARLALGVTRGEERGGDPTGRERRERGVREKERKGKDKLDG</sequence>
<protein>
    <submittedName>
        <fullName evidence="2">Uncharacterized protein</fullName>
    </submittedName>
</protein>
<feature type="compositionally biased region" description="Basic and acidic residues" evidence="1">
    <location>
        <begin position="56"/>
        <end position="87"/>
    </location>
</feature>
<proteinExistence type="predicted"/>
<feature type="compositionally biased region" description="Basic and acidic residues" evidence="1">
    <location>
        <begin position="1"/>
        <end position="17"/>
    </location>
</feature>
<evidence type="ECO:0000313" key="2">
    <source>
        <dbReference type="EMBL" id="VDD42632.1"/>
    </source>
</evidence>
<evidence type="ECO:0000256" key="1">
    <source>
        <dbReference type="SAM" id="MobiDB-lite"/>
    </source>
</evidence>
<name>A0A3P6FEC4_BRAOL</name>
<feature type="region of interest" description="Disordered" evidence="1">
    <location>
        <begin position="1"/>
        <end position="87"/>
    </location>
</feature>
<organism evidence="2">
    <name type="scientific">Brassica oleracea</name>
    <name type="common">Wild cabbage</name>
    <dbReference type="NCBI Taxonomy" id="3712"/>
    <lineage>
        <taxon>Eukaryota</taxon>
        <taxon>Viridiplantae</taxon>
        <taxon>Streptophyta</taxon>
        <taxon>Embryophyta</taxon>
        <taxon>Tracheophyta</taxon>
        <taxon>Spermatophyta</taxon>
        <taxon>Magnoliopsida</taxon>
        <taxon>eudicotyledons</taxon>
        <taxon>Gunneridae</taxon>
        <taxon>Pentapetalae</taxon>
        <taxon>rosids</taxon>
        <taxon>malvids</taxon>
        <taxon>Brassicales</taxon>
        <taxon>Brassicaceae</taxon>
        <taxon>Brassiceae</taxon>
        <taxon>Brassica</taxon>
    </lineage>
</organism>
<dbReference type="AlphaFoldDB" id="A0A3P6FEC4"/>
<reference evidence="2" key="1">
    <citation type="submission" date="2018-11" db="EMBL/GenBank/DDBJ databases">
        <authorList>
            <consortium name="Genoscope - CEA"/>
            <person name="William W."/>
        </authorList>
    </citation>
    <scope>NUCLEOTIDE SEQUENCE</scope>
</reference>
<accession>A0A3P6FEC4</accession>